<evidence type="ECO:0000313" key="9">
    <source>
        <dbReference type="Proteomes" id="UP000735302"/>
    </source>
</evidence>
<evidence type="ECO:0000256" key="3">
    <source>
        <dbReference type="ARBA" id="ARBA00022692"/>
    </source>
</evidence>
<sequence>MSKEYGFQNNMLGLSNGKADAEKLSTSNSEGDESEGDDSGRQSWSRKTDFVLSCLSYAVGLGNVWRFPYVCYKNGGEPKKKKKKKDYKEGSCRTSKNAGEGKREERKGCRWRKEEEEEEEEEEKVKED</sequence>
<feature type="binding site" evidence="6">
    <location>
        <position position="63"/>
    </location>
    <ligand>
        <name>Na(+)</name>
        <dbReference type="ChEBI" id="CHEBI:29101"/>
        <label>1</label>
    </ligand>
</feature>
<keyword evidence="2" id="KW-0813">Transport</keyword>
<accession>A0AAV4CD37</accession>
<gene>
    <name evidence="8" type="ORF">PoB_005630300</name>
</gene>
<feature type="region of interest" description="Disordered" evidence="7">
    <location>
        <begin position="1"/>
        <end position="44"/>
    </location>
</feature>
<dbReference type="GO" id="GO:0006865">
    <property type="term" value="P:amino acid transport"/>
    <property type="evidence" value="ECO:0007669"/>
    <property type="project" value="TreeGrafter"/>
</dbReference>
<comment type="caution">
    <text evidence="8">The sequence shown here is derived from an EMBL/GenBank/DDBJ whole genome shotgun (WGS) entry which is preliminary data.</text>
</comment>
<keyword evidence="5" id="KW-0472">Membrane</keyword>
<dbReference type="PANTHER" id="PTHR11616:SF240">
    <property type="entry name" value="BLOATED TUBULES, ISOFORM B-RELATED"/>
    <property type="match status" value="1"/>
</dbReference>
<keyword evidence="6" id="KW-0479">Metal-binding</keyword>
<keyword evidence="3" id="KW-0812">Transmembrane</keyword>
<evidence type="ECO:0000256" key="4">
    <source>
        <dbReference type="ARBA" id="ARBA00022989"/>
    </source>
</evidence>
<evidence type="ECO:0000256" key="7">
    <source>
        <dbReference type="SAM" id="MobiDB-lite"/>
    </source>
</evidence>
<dbReference type="PANTHER" id="PTHR11616">
    <property type="entry name" value="SODIUM/CHLORIDE DEPENDENT TRANSPORTER"/>
    <property type="match status" value="1"/>
</dbReference>
<dbReference type="InterPro" id="IPR000175">
    <property type="entry name" value="Na/ntran_symport"/>
</dbReference>
<dbReference type="Proteomes" id="UP000735302">
    <property type="component" value="Unassembled WGS sequence"/>
</dbReference>
<dbReference type="GO" id="GO:0005886">
    <property type="term" value="C:plasma membrane"/>
    <property type="evidence" value="ECO:0007669"/>
    <property type="project" value="TreeGrafter"/>
</dbReference>
<name>A0AAV4CD37_9GAST</name>
<dbReference type="AlphaFoldDB" id="A0AAV4CD37"/>
<evidence type="ECO:0000256" key="2">
    <source>
        <dbReference type="ARBA" id="ARBA00022448"/>
    </source>
</evidence>
<dbReference type="EMBL" id="BLXT01006199">
    <property type="protein sequence ID" value="GFO29798.1"/>
    <property type="molecule type" value="Genomic_DNA"/>
</dbReference>
<proteinExistence type="predicted"/>
<dbReference type="GO" id="GO:0046872">
    <property type="term" value="F:metal ion binding"/>
    <property type="evidence" value="ECO:0007669"/>
    <property type="project" value="UniProtKB-KW"/>
</dbReference>
<keyword evidence="4" id="KW-1133">Transmembrane helix</keyword>
<organism evidence="8 9">
    <name type="scientific">Plakobranchus ocellatus</name>
    <dbReference type="NCBI Taxonomy" id="259542"/>
    <lineage>
        <taxon>Eukaryota</taxon>
        <taxon>Metazoa</taxon>
        <taxon>Spiralia</taxon>
        <taxon>Lophotrochozoa</taxon>
        <taxon>Mollusca</taxon>
        <taxon>Gastropoda</taxon>
        <taxon>Heterobranchia</taxon>
        <taxon>Euthyneura</taxon>
        <taxon>Panpulmonata</taxon>
        <taxon>Sacoglossa</taxon>
        <taxon>Placobranchoidea</taxon>
        <taxon>Plakobranchidae</taxon>
        <taxon>Plakobranchus</taxon>
    </lineage>
</organism>
<dbReference type="SUPFAM" id="SSF161070">
    <property type="entry name" value="SNF-like"/>
    <property type="match status" value="1"/>
</dbReference>
<protein>
    <submittedName>
        <fullName evidence="8">Transporter</fullName>
    </submittedName>
</protein>
<reference evidence="8 9" key="1">
    <citation type="journal article" date="2021" name="Elife">
        <title>Chloroplast acquisition without the gene transfer in kleptoplastic sea slugs, Plakobranchus ocellatus.</title>
        <authorList>
            <person name="Maeda T."/>
            <person name="Takahashi S."/>
            <person name="Yoshida T."/>
            <person name="Shimamura S."/>
            <person name="Takaki Y."/>
            <person name="Nagai Y."/>
            <person name="Toyoda A."/>
            <person name="Suzuki Y."/>
            <person name="Arimoto A."/>
            <person name="Ishii H."/>
            <person name="Satoh N."/>
            <person name="Nishiyama T."/>
            <person name="Hasebe M."/>
            <person name="Maruyama T."/>
            <person name="Minagawa J."/>
            <person name="Obokata J."/>
            <person name="Shigenobu S."/>
        </authorList>
    </citation>
    <scope>NUCLEOTIDE SEQUENCE [LARGE SCALE GENOMIC DNA]</scope>
</reference>
<feature type="binding site" evidence="6">
    <location>
        <position position="59"/>
    </location>
    <ligand>
        <name>Na(+)</name>
        <dbReference type="ChEBI" id="CHEBI:29101"/>
        <label>1</label>
    </ligand>
</feature>
<dbReference type="Pfam" id="PF00209">
    <property type="entry name" value="SNF"/>
    <property type="match status" value="1"/>
</dbReference>
<dbReference type="InterPro" id="IPR037272">
    <property type="entry name" value="SNS_sf"/>
</dbReference>
<dbReference type="PROSITE" id="PS50267">
    <property type="entry name" value="NA_NEUROTRAN_SYMP_3"/>
    <property type="match status" value="1"/>
</dbReference>
<evidence type="ECO:0000256" key="6">
    <source>
        <dbReference type="PIRSR" id="PIRSR600175-1"/>
    </source>
</evidence>
<keyword evidence="6" id="KW-0915">Sodium</keyword>
<keyword evidence="9" id="KW-1185">Reference proteome</keyword>
<feature type="compositionally biased region" description="Basic and acidic residues" evidence="7">
    <location>
        <begin position="99"/>
        <end position="114"/>
    </location>
</feature>
<evidence type="ECO:0000256" key="5">
    <source>
        <dbReference type="ARBA" id="ARBA00023136"/>
    </source>
</evidence>
<comment type="subcellular location">
    <subcellularLocation>
        <location evidence="1">Membrane</location>
        <topology evidence="1">Multi-pass membrane protein</topology>
    </subcellularLocation>
</comment>
<evidence type="ECO:0000256" key="1">
    <source>
        <dbReference type="ARBA" id="ARBA00004141"/>
    </source>
</evidence>
<evidence type="ECO:0000313" key="8">
    <source>
        <dbReference type="EMBL" id="GFO29798.1"/>
    </source>
</evidence>
<feature type="binding site" evidence="6">
    <location>
        <position position="58"/>
    </location>
    <ligand>
        <name>Na(+)</name>
        <dbReference type="ChEBI" id="CHEBI:29101"/>
        <label>1</label>
    </ligand>
</feature>
<dbReference type="GO" id="GO:0035725">
    <property type="term" value="P:sodium ion transmembrane transport"/>
    <property type="evidence" value="ECO:0007669"/>
    <property type="project" value="TreeGrafter"/>
</dbReference>
<feature type="region of interest" description="Disordered" evidence="7">
    <location>
        <begin position="72"/>
        <end position="128"/>
    </location>
</feature>